<proteinExistence type="predicted"/>
<sequence length="166" mass="17819">MKAANWDIFTDAATTVDGSQDECMGNALQCAGLESRGFGTASGGEYDVFTTGGMSRDTNASLPFNNYFGGVDFGGLEISISATFNRHIPVMESLIVDISGTTAFAAGGVPYEMVGHELRIGDESLLPEAYTNMNPVLEYDPNDNVIKFTVGGYGYLTVTMWSRFFA</sequence>
<evidence type="ECO:0000313" key="1">
    <source>
        <dbReference type="EMBL" id="KAF4691416.1"/>
    </source>
</evidence>
<name>A0A7J6P6P1_PEROL</name>
<evidence type="ECO:0000313" key="2">
    <source>
        <dbReference type="Proteomes" id="UP000541610"/>
    </source>
</evidence>
<protein>
    <submittedName>
        <fullName evidence="1">Uncharacterized protein</fullName>
    </submittedName>
</protein>
<organism evidence="1 2">
    <name type="scientific">Perkinsus olseni</name>
    <name type="common">Perkinsus atlanticus</name>
    <dbReference type="NCBI Taxonomy" id="32597"/>
    <lineage>
        <taxon>Eukaryota</taxon>
        <taxon>Sar</taxon>
        <taxon>Alveolata</taxon>
        <taxon>Perkinsozoa</taxon>
        <taxon>Perkinsea</taxon>
        <taxon>Perkinsida</taxon>
        <taxon>Perkinsidae</taxon>
        <taxon>Perkinsus</taxon>
    </lineage>
</organism>
<reference evidence="1 2" key="1">
    <citation type="submission" date="2020-04" db="EMBL/GenBank/DDBJ databases">
        <title>Perkinsus olseni comparative genomics.</title>
        <authorList>
            <person name="Bogema D.R."/>
        </authorList>
    </citation>
    <scope>NUCLEOTIDE SEQUENCE [LARGE SCALE GENOMIC DNA]</scope>
    <source>
        <strain evidence="1">00978-12</strain>
    </source>
</reference>
<dbReference type="EMBL" id="JABANP010000079">
    <property type="protein sequence ID" value="KAF4691416.1"/>
    <property type="molecule type" value="Genomic_DNA"/>
</dbReference>
<dbReference type="OrthoDB" id="10490447at2759"/>
<comment type="caution">
    <text evidence="1">The sequence shown here is derived from an EMBL/GenBank/DDBJ whole genome shotgun (WGS) entry which is preliminary data.</text>
</comment>
<gene>
    <name evidence="1" type="ORF">FOZ60_015563</name>
</gene>
<accession>A0A7J6P6P1</accession>
<dbReference type="Proteomes" id="UP000541610">
    <property type="component" value="Unassembled WGS sequence"/>
</dbReference>
<dbReference type="AlphaFoldDB" id="A0A7J6P6P1"/>